<accession>A0A1G8EFN0</accession>
<sequence length="46" mass="5200">MSRAAFFRTKWPLLGFIRSLTGKKCEDLTLYGKTAAVKKGITTYET</sequence>
<dbReference type="EMBL" id="FNDU01000002">
    <property type="protein sequence ID" value="SDH68694.1"/>
    <property type="molecule type" value="Genomic_DNA"/>
</dbReference>
<dbReference type="STRING" id="930129.SAMN05216352_102206"/>
<evidence type="ECO:0000313" key="1">
    <source>
        <dbReference type="EMBL" id="SDH68694.1"/>
    </source>
</evidence>
<name>A0A1G8EFN0_9BACI</name>
<organism evidence="1 2">
    <name type="scientific">Alteribacillus bidgolensis</name>
    <dbReference type="NCBI Taxonomy" id="930129"/>
    <lineage>
        <taxon>Bacteria</taxon>
        <taxon>Bacillati</taxon>
        <taxon>Bacillota</taxon>
        <taxon>Bacilli</taxon>
        <taxon>Bacillales</taxon>
        <taxon>Bacillaceae</taxon>
        <taxon>Alteribacillus</taxon>
    </lineage>
</organism>
<proteinExistence type="predicted"/>
<evidence type="ECO:0000313" key="2">
    <source>
        <dbReference type="Proteomes" id="UP000199017"/>
    </source>
</evidence>
<dbReference type="AlphaFoldDB" id="A0A1G8EFN0"/>
<dbReference type="Proteomes" id="UP000199017">
    <property type="component" value="Unassembled WGS sequence"/>
</dbReference>
<protein>
    <submittedName>
        <fullName evidence="1">Uncharacterized protein</fullName>
    </submittedName>
</protein>
<keyword evidence="2" id="KW-1185">Reference proteome</keyword>
<reference evidence="1 2" key="1">
    <citation type="submission" date="2016-10" db="EMBL/GenBank/DDBJ databases">
        <authorList>
            <person name="de Groot N.N."/>
        </authorList>
    </citation>
    <scope>NUCLEOTIDE SEQUENCE [LARGE SCALE GENOMIC DNA]</scope>
    <source>
        <strain evidence="2">P4B,CCM 7963,CECT 7998,DSM 25260,IBRC-M 10614,KCTC 13821</strain>
    </source>
</reference>
<gene>
    <name evidence="1" type="ORF">SAMN05216352_102206</name>
</gene>